<dbReference type="PANTHER" id="PTHR31257:SF24">
    <property type="entry name" value="OS12G0184300 PROTEIN"/>
    <property type="match status" value="1"/>
</dbReference>
<reference evidence="1 2" key="1">
    <citation type="submission" date="2024-02" db="EMBL/GenBank/DDBJ databases">
        <title>High-quality chromosome-scale genome assembly of Pensacola bahiagrass (Paspalum notatum Flugge var. saurae).</title>
        <authorList>
            <person name="Vega J.M."/>
            <person name="Podio M."/>
            <person name="Orjuela J."/>
            <person name="Siena L.A."/>
            <person name="Pessino S.C."/>
            <person name="Combes M.C."/>
            <person name="Mariac C."/>
            <person name="Albertini E."/>
            <person name="Pupilli F."/>
            <person name="Ortiz J.P.A."/>
            <person name="Leblanc O."/>
        </authorList>
    </citation>
    <scope>NUCLEOTIDE SEQUENCE [LARGE SCALE GENOMIC DNA]</scope>
    <source>
        <strain evidence="1">R1</strain>
        <tissue evidence="1">Leaf</tissue>
    </source>
</reference>
<dbReference type="InterPro" id="IPR035992">
    <property type="entry name" value="Ricin_B-like_lectins"/>
</dbReference>
<dbReference type="Proteomes" id="UP001341281">
    <property type="component" value="Chromosome 02"/>
</dbReference>
<protein>
    <recommendedName>
        <fullName evidence="3">Ricin B lectin domain-containing protein</fullName>
    </recommendedName>
</protein>
<name>A0AAQ3PZQ0_PASNO</name>
<accession>A0AAQ3PZQ0</accession>
<sequence>MLATANPHDERQIWYRVMVYADAFPAFALVNKATGVALQQSPCRRGPVLVEQGHLDDESFLWVEGKEDLGDGSRRVHAINDTDCVFDAERGSDYGGARLILFHWTGDKNQQWRIAPHSATAAPQPAAELPLQLPAPEHARAVRVLCQSDPGLCITVRDGAAVLARVGKDDRQRWIQSYRNAGYVTDDKGHRAFALVNWVTGKALRSRGVGDEPVGLVGHKPDSVEVALLWTQSEDLGKGFHGLRTVSDVDLVLDAAGGVPECAGAHDGTPIIVFPWNGGLNQKWKMVPFY</sequence>
<proteinExistence type="predicted"/>
<dbReference type="CDD" id="cd23431">
    <property type="entry name" value="beta-trefoil_Ricin_AtEULS3-like"/>
    <property type="match status" value="1"/>
</dbReference>
<evidence type="ECO:0008006" key="3">
    <source>
        <dbReference type="Google" id="ProtNLM"/>
    </source>
</evidence>
<dbReference type="EMBL" id="CP144746">
    <property type="protein sequence ID" value="WVZ56773.1"/>
    <property type="molecule type" value="Genomic_DNA"/>
</dbReference>
<evidence type="ECO:0000313" key="2">
    <source>
        <dbReference type="Proteomes" id="UP001341281"/>
    </source>
</evidence>
<organism evidence="1 2">
    <name type="scientific">Paspalum notatum var. saurae</name>
    <dbReference type="NCBI Taxonomy" id="547442"/>
    <lineage>
        <taxon>Eukaryota</taxon>
        <taxon>Viridiplantae</taxon>
        <taxon>Streptophyta</taxon>
        <taxon>Embryophyta</taxon>
        <taxon>Tracheophyta</taxon>
        <taxon>Spermatophyta</taxon>
        <taxon>Magnoliopsida</taxon>
        <taxon>Liliopsida</taxon>
        <taxon>Poales</taxon>
        <taxon>Poaceae</taxon>
        <taxon>PACMAD clade</taxon>
        <taxon>Panicoideae</taxon>
        <taxon>Andropogonodae</taxon>
        <taxon>Paspaleae</taxon>
        <taxon>Paspalinae</taxon>
        <taxon>Paspalum</taxon>
    </lineage>
</organism>
<dbReference type="PROSITE" id="PS50231">
    <property type="entry name" value="RICIN_B_LECTIN"/>
    <property type="match status" value="1"/>
</dbReference>
<dbReference type="PANTHER" id="PTHR31257">
    <property type="entry name" value="RICIN B-LIKE LECTIN EULS3"/>
    <property type="match status" value="1"/>
</dbReference>
<keyword evidence="2" id="KW-1185">Reference proteome</keyword>
<dbReference type="SUPFAM" id="SSF50370">
    <property type="entry name" value="Ricin B-like lectins"/>
    <property type="match status" value="2"/>
</dbReference>
<gene>
    <name evidence="1" type="ORF">U9M48_007258</name>
</gene>
<dbReference type="Gene3D" id="2.80.10.50">
    <property type="match status" value="2"/>
</dbReference>
<evidence type="ECO:0000313" key="1">
    <source>
        <dbReference type="EMBL" id="WVZ56773.1"/>
    </source>
</evidence>
<dbReference type="AlphaFoldDB" id="A0AAQ3PZQ0"/>
<dbReference type="InterPro" id="IPR040249">
    <property type="entry name" value="Ricin_B-like_lectin_EULS3-like"/>
</dbReference>